<evidence type="ECO:0000256" key="1">
    <source>
        <dbReference type="SAM" id="MobiDB-lite"/>
    </source>
</evidence>
<gene>
    <name evidence="2" type="ORF">EPUS_00937</name>
</gene>
<dbReference type="RefSeq" id="XP_007800687.1">
    <property type="nucleotide sequence ID" value="XM_007802496.1"/>
</dbReference>
<sequence length="272" mass="30412">MAEEDKLTYTSSFPSTWASSVSLASTTEAGSGVQLPSRPKLHFTPSKIEECTIHAAILEDSAVNAYDFAYLPDGSFRERDLPNKTPSLRPHVSLKPSTHEPTVARREPFRIHADTSTGELQNEQHAHALVFDCDTNCVHISRSTRGDAPARLRGHPRTNSVYVPQREKMHDMRLVVTESGPEWRIRMGLESPLNTYESRSFDMGPRQGTGLDKEDLDIAKIAAENLKYYARQKSSTSTISTLSRSQLRPSQMDKPAKTRRASSTYSSFGRND</sequence>
<organism evidence="2 3">
    <name type="scientific">Endocarpon pusillum (strain Z07020 / HMAS-L-300199)</name>
    <name type="common">Lichen-forming fungus</name>
    <dbReference type="NCBI Taxonomy" id="1263415"/>
    <lineage>
        <taxon>Eukaryota</taxon>
        <taxon>Fungi</taxon>
        <taxon>Dikarya</taxon>
        <taxon>Ascomycota</taxon>
        <taxon>Pezizomycotina</taxon>
        <taxon>Eurotiomycetes</taxon>
        <taxon>Chaetothyriomycetidae</taxon>
        <taxon>Verrucariales</taxon>
        <taxon>Verrucariaceae</taxon>
        <taxon>Endocarpon</taxon>
    </lineage>
</organism>
<name>U1HWC8_ENDPU</name>
<dbReference type="HOGENOM" id="CLU_1023178_0_0_1"/>
<evidence type="ECO:0000313" key="2">
    <source>
        <dbReference type="EMBL" id="ERF73684.1"/>
    </source>
</evidence>
<accession>U1HWC8</accession>
<dbReference type="AlphaFoldDB" id="U1HWC8"/>
<reference evidence="3" key="1">
    <citation type="journal article" date="2014" name="BMC Genomics">
        <title>Genome characteristics reveal the impact of lichenization on lichen-forming fungus Endocarpon pusillum Hedwig (Verrucariales, Ascomycota).</title>
        <authorList>
            <person name="Wang Y.-Y."/>
            <person name="Liu B."/>
            <person name="Zhang X.-Y."/>
            <person name="Zhou Q.-M."/>
            <person name="Zhang T."/>
            <person name="Li H."/>
            <person name="Yu Y.-F."/>
            <person name="Zhang X.-L."/>
            <person name="Hao X.-Y."/>
            <person name="Wang M."/>
            <person name="Wang L."/>
            <person name="Wei J.-C."/>
        </authorList>
    </citation>
    <scope>NUCLEOTIDE SEQUENCE [LARGE SCALE GENOMIC DNA]</scope>
    <source>
        <strain evidence="3">Z07020 / HMAS-L-300199</strain>
    </source>
</reference>
<feature type="region of interest" description="Disordered" evidence="1">
    <location>
        <begin position="232"/>
        <end position="272"/>
    </location>
</feature>
<protein>
    <submittedName>
        <fullName evidence="2">Uncharacterized protein</fullName>
    </submittedName>
</protein>
<feature type="region of interest" description="Disordered" evidence="1">
    <location>
        <begin position="79"/>
        <end position="102"/>
    </location>
</feature>
<dbReference type="GeneID" id="19235997"/>
<evidence type="ECO:0000313" key="3">
    <source>
        <dbReference type="Proteomes" id="UP000019373"/>
    </source>
</evidence>
<feature type="compositionally biased region" description="Polar residues" evidence="1">
    <location>
        <begin position="261"/>
        <end position="272"/>
    </location>
</feature>
<dbReference type="EMBL" id="KE720941">
    <property type="protein sequence ID" value="ERF73684.1"/>
    <property type="molecule type" value="Genomic_DNA"/>
</dbReference>
<proteinExistence type="predicted"/>
<dbReference type="Proteomes" id="UP000019373">
    <property type="component" value="Unassembled WGS sequence"/>
</dbReference>
<keyword evidence="3" id="KW-1185">Reference proteome</keyword>
<feature type="compositionally biased region" description="Low complexity" evidence="1">
    <location>
        <begin position="234"/>
        <end position="245"/>
    </location>
</feature>